<proteinExistence type="inferred from homology"/>
<evidence type="ECO:0008006" key="6">
    <source>
        <dbReference type="Google" id="ProtNLM"/>
    </source>
</evidence>
<dbReference type="PANTHER" id="PTHR33620">
    <property type="entry name" value="UREASE ACCESSORY PROTEIN F"/>
    <property type="match status" value="1"/>
</dbReference>
<dbReference type="Proteomes" id="UP001165060">
    <property type="component" value="Unassembled WGS sequence"/>
</dbReference>
<evidence type="ECO:0000313" key="4">
    <source>
        <dbReference type="EMBL" id="GMI27034.1"/>
    </source>
</evidence>
<keyword evidence="5" id="KW-1185">Reference proteome</keyword>
<sequence>MLTLWLARRYVLRCKQLGSSTPDFVPTFLELDRHLSVRTPAATSRRASCLIGVGMLRAYGASFPSIKARLAEVKRSVLRASSKEGFEAGNAACVFGLVAGLLGLGDKDAARCYLYTVARDMVSAATRMNVVGPIQGQEVLADVEGFIEAVAGLVVEGGELDMNEVFVGGGIGDGLASAHERLYSRLFNS</sequence>
<name>A0ABQ6MIG4_9STRA</name>
<accession>A0ABQ6MIG4</accession>
<comment type="similarity">
    <text evidence="3">Belongs to the UreF family.</text>
</comment>
<gene>
    <name evidence="4" type="ORF">TeGR_g12690</name>
</gene>
<evidence type="ECO:0000256" key="3">
    <source>
        <dbReference type="ARBA" id="ARBA00046339"/>
    </source>
</evidence>
<dbReference type="PANTHER" id="PTHR33620:SF1">
    <property type="entry name" value="UREASE ACCESSORY PROTEIN F"/>
    <property type="match status" value="1"/>
</dbReference>
<dbReference type="EMBL" id="BRYB01002885">
    <property type="protein sequence ID" value="GMI27034.1"/>
    <property type="molecule type" value="Genomic_DNA"/>
</dbReference>
<evidence type="ECO:0000256" key="2">
    <source>
        <dbReference type="ARBA" id="ARBA00023186"/>
    </source>
</evidence>
<protein>
    <recommendedName>
        <fullName evidence="6">Urease accessory protein</fullName>
    </recommendedName>
</protein>
<dbReference type="Pfam" id="PF01730">
    <property type="entry name" value="UreF"/>
    <property type="match status" value="1"/>
</dbReference>
<keyword evidence="1" id="KW-0996">Nickel insertion</keyword>
<evidence type="ECO:0000313" key="5">
    <source>
        <dbReference type="Proteomes" id="UP001165060"/>
    </source>
</evidence>
<dbReference type="InterPro" id="IPR002639">
    <property type="entry name" value="UreF"/>
</dbReference>
<keyword evidence="2" id="KW-0143">Chaperone</keyword>
<comment type="caution">
    <text evidence="4">The sequence shown here is derived from an EMBL/GenBank/DDBJ whole genome shotgun (WGS) entry which is preliminary data.</text>
</comment>
<organism evidence="4 5">
    <name type="scientific">Tetraparma gracilis</name>
    <dbReference type="NCBI Taxonomy" id="2962635"/>
    <lineage>
        <taxon>Eukaryota</taxon>
        <taxon>Sar</taxon>
        <taxon>Stramenopiles</taxon>
        <taxon>Ochrophyta</taxon>
        <taxon>Bolidophyceae</taxon>
        <taxon>Parmales</taxon>
        <taxon>Triparmaceae</taxon>
        <taxon>Tetraparma</taxon>
    </lineage>
</organism>
<dbReference type="Gene3D" id="1.10.4190.10">
    <property type="entry name" value="Urease accessory protein UreF"/>
    <property type="match status" value="1"/>
</dbReference>
<dbReference type="InterPro" id="IPR038277">
    <property type="entry name" value="UreF_sf"/>
</dbReference>
<evidence type="ECO:0000256" key="1">
    <source>
        <dbReference type="ARBA" id="ARBA00022988"/>
    </source>
</evidence>
<reference evidence="4 5" key="1">
    <citation type="journal article" date="2023" name="Commun. Biol.">
        <title>Genome analysis of Parmales, the sister group of diatoms, reveals the evolutionary specialization of diatoms from phago-mixotrophs to photoautotrophs.</title>
        <authorList>
            <person name="Ban H."/>
            <person name="Sato S."/>
            <person name="Yoshikawa S."/>
            <person name="Yamada K."/>
            <person name="Nakamura Y."/>
            <person name="Ichinomiya M."/>
            <person name="Sato N."/>
            <person name="Blanc-Mathieu R."/>
            <person name="Endo H."/>
            <person name="Kuwata A."/>
            <person name="Ogata H."/>
        </authorList>
    </citation>
    <scope>NUCLEOTIDE SEQUENCE [LARGE SCALE GENOMIC DNA]</scope>
</reference>